<gene>
    <name evidence="3" type="ORF">KILIM_039_00590</name>
</gene>
<dbReference type="SUPFAM" id="SSF51658">
    <property type="entry name" value="Xylose isomerase-like"/>
    <property type="match status" value="1"/>
</dbReference>
<dbReference type="PANTHER" id="PTHR12110">
    <property type="entry name" value="HYDROXYPYRUVATE ISOMERASE"/>
    <property type="match status" value="1"/>
</dbReference>
<comment type="caution">
    <text evidence="3">The sequence shown here is derived from an EMBL/GenBank/DDBJ whole genome shotgun (WGS) entry which is preliminary data.</text>
</comment>
<evidence type="ECO:0000313" key="4">
    <source>
        <dbReference type="Proteomes" id="UP000008366"/>
    </source>
</evidence>
<dbReference type="eggNOG" id="COG1082">
    <property type="taxonomic scope" value="Bacteria"/>
</dbReference>
<evidence type="ECO:0000256" key="1">
    <source>
        <dbReference type="ARBA" id="ARBA00023277"/>
    </source>
</evidence>
<dbReference type="InterPro" id="IPR013022">
    <property type="entry name" value="Xyl_isomerase-like_TIM-brl"/>
</dbReference>
<evidence type="ECO:0000259" key="2">
    <source>
        <dbReference type="Pfam" id="PF01261"/>
    </source>
</evidence>
<keyword evidence="1" id="KW-0119">Carbohydrate metabolism</keyword>
<dbReference type="Gene3D" id="3.20.20.150">
    <property type="entry name" value="Divalent-metal-dependent TIM barrel enzymes"/>
    <property type="match status" value="1"/>
</dbReference>
<dbReference type="EMBL" id="BAHD01000039">
    <property type="protein sequence ID" value="GAB96484.1"/>
    <property type="molecule type" value="Genomic_DNA"/>
</dbReference>
<dbReference type="PANTHER" id="PTHR12110:SF47">
    <property type="match status" value="1"/>
</dbReference>
<name>K6XCE8_9MICO</name>
<organism evidence="3 4">
    <name type="scientific">Kineosphaera limosa NBRC 100340</name>
    <dbReference type="NCBI Taxonomy" id="1184609"/>
    <lineage>
        <taxon>Bacteria</taxon>
        <taxon>Bacillati</taxon>
        <taxon>Actinomycetota</taxon>
        <taxon>Actinomycetes</taxon>
        <taxon>Micrococcales</taxon>
        <taxon>Dermatophilaceae</taxon>
        <taxon>Kineosphaera</taxon>
    </lineage>
</organism>
<feature type="domain" description="Xylose isomerase-like TIM barrel" evidence="2">
    <location>
        <begin position="10"/>
        <end position="244"/>
    </location>
</feature>
<sequence length="252" mass="27442">MYPLGVAAAFEAAARLGYDGVEVIVLSDPITQDATVLRRLADRHGVPVTSIHAPTLLVAQRVYGATDPWVKIDRSIDLAHELQAPTIVLHPPFRWQREYAAGFIDGVAMREHERDVVLAVENMFPWRARQRHIQAYRPAYDPVPQPYDHVTLDLSHAATAGSDVLDMQAALGPRLAHVHLADGSGSMKDEHLVPGRGNQPCGEFLTRLAASGFSGDVAVEVNTRRGGGRTREADLTQSLAFARQYLAAAAGE</sequence>
<dbReference type="Proteomes" id="UP000008366">
    <property type="component" value="Unassembled WGS sequence"/>
</dbReference>
<dbReference type="Pfam" id="PF01261">
    <property type="entry name" value="AP_endonuc_2"/>
    <property type="match status" value="1"/>
</dbReference>
<proteinExistence type="predicted"/>
<dbReference type="STRING" id="1184609.KILIM_039_00590"/>
<reference evidence="3 4" key="1">
    <citation type="submission" date="2012-08" db="EMBL/GenBank/DDBJ databases">
        <title>Whole genome shotgun sequence of Kineosphaera limosa NBRC 100340.</title>
        <authorList>
            <person name="Yoshida I."/>
            <person name="Isaki S."/>
            <person name="Hosoyama A."/>
            <person name="Tsuchikane K."/>
            <person name="Katsumata H."/>
            <person name="Ando Y."/>
            <person name="Ohji S."/>
            <person name="Hamada M."/>
            <person name="Tamura T."/>
            <person name="Yamazoe A."/>
            <person name="Yamazaki S."/>
            <person name="Fujita N."/>
        </authorList>
    </citation>
    <scope>NUCLEOTIDE SEQUENCE [LARGE SCALE GENOMIC DNA]</scope>
    <source>
        <strain evidence="3 4">NBRC 100340</strain>
    </source>
</reference>
<evidence type="ECO:0000313" key="3">
    <source>
        <dbReference type="EMBL" id="GAB96484.1"/>
    </source>
</evidence>
<protein>
    <recommendedName>
        <fullName evidence="2">Xylose isomerase-like TIM barrel domain-containing protein</fullName>
    </recommendedName>
</protein>
<accession>K6XCE8</accession>
<dbReference type="InterPro" id="IPR036237">
    <property type="entry name" value="Xyl_isomerase-like_sf"/>
</dbReference>
<dbReference type="InterPro" id="IPR050312">
    <property type="entry name" value="IolE/XylAMocC-like"/>
</dbReference>
<keyword evidence="4" id="KW-1185">Reference proteome</keyword>
<dbReference type="AlphaFoldDB" id="K6XCE8"/>